<dbReference type="PANTHER" id="PTHR10791">
    <property type="entry name" value="RAG1-ACTIVATING PROTEIN 1"/>
    <property type="match status" value="1"/>
</dbReference>
<evidence type="ECO:0000256" key="9">
    <source>
        <dbReference type="SAM" id="Phobius"/>
    </source>
</evidence>
<proteinExistence type="inferred from homology"/>
<name>A0A5A7PUN1_STRAF</name>
<dbReference type="InterPro" id="IPR047664">
    <property type="entry name" value="SWEET"/>
</dbReference>
<keyword evidence="5 9" id="KW-0812">Transmembrane</keyword>
<evidence type="ECO:0000313" key="10">
    <source>
        <dbReference type="EMBL" id="GER36545.1"/>
    </source>
</evidence>
<dbReference type="AlphaFoldDB" id="A0A5A7PUN1"/>
<dbReference type="Gene3D" id="1.20.1280.290">
    <property type="match status" value="1"/>
</dbReference>
<dbReference type="GO" id="GO:0051119">
    <property type="term" value="F:sugar transmembrane transporter activity"/>
    <property type="evidence" value="ECO:0007669"/>
    <property type="project" value="InterPro"/>
</dbReference>
<accession>A0A5A7PUN1</accession>
<gene>
    <name evidence="10" type="ORF">STAS_12897</name>
</gene>
<evidence type="ECO:0000256" key="7">
    <source>
        <dbReference type="ARBA" id="ARBA00022989"/>
    </source>
</evidence>
<keyword evidence="4 10" id="KW-0762">Sugar transport</keyword>
<dbReference type="InterPro" id="IPR004316">
    <property type="entry name" value="SWEET_rpt"/>
</dbReference>
<sequence>RRTPIERCSPIAYTLALFSASLWSYYVYINLKWTVLRINALRSYDARIFAARFTGFFIDILCAPLSSLPRVFRERDVGDMSCFLALSLTMSGAFWFGYALLTHDLCVAISNGIGAVQDTSQM</sequence>
<dbReference type="GO" id="GO:0016020">
    <property type="term" value="C:membrane"/>
    <property type="evidence" value="ECO:0007669"/>
    <property type="project" value="InterPro"/>
</dbReference>
<keyword evidence="11" id="KW-1185">Reference proteome</keyword>
<feature type="non-terminal residue" evidence="10">
    <location>
        <position position="122"/>
    </location>
</feature>
<evidence type="ECO:0000256" key="8">
    <source>
        <dbReference type="ARBA" id="ARBA00023136"/>
    </source>
</evidence>
<evidence type="ECO:0000256" key="3">
    <source>
        <dbReference type="ARBA" id="ARBA00022448"/>
    </source>
</evidence>
<protein>
    <submittedName>
        <fullName evidence="10">Bidirectional sugar transporter SWEET15</fullName>
    </submittedName>
</protein>
<organism evidence="10 11">
    <name type="scientific">Striga asiatica</name>
    <name type="common">Asiatic witchweed</name>
    <name type="synonym">Buchnera asiatica</name>
    <dbReference type="NCBI Taxonomy" id="4170"/>
    <lineage>
        <taxon>Eukaryota</taxon>
        <taxon>Viridiplantae</taxon>
        <taxon>Streptophyta</taxon>
        <taxon>Embryophyta</taxon>
        <taxon>Tracheophyta</taxon>
        <taxon>Spermatophyta</taxon>
        <taxon>Magnoliopsida</taxon>
        <taxon>eudicotyledons</taxon>
        <taxon>Gunneridae</taxon>
        <taxon>Pentapetalae</taxon>
        <taxon>asterids</taxon>
        <taxon>lamiids</taxon>
        <taxon>Lamiales</taxon>
        <taxon>Orobanchaceae</taxon>
        <taxon>Buchnereae</taxon>
        <taxon>Striga</taxon>
    </lineage>
</organism>
<evidence type="ECO:0000256" key="4">
    <source>
        <dbReference type="ARBA" id="ARBA00022597"/>
    </source>
</evidence>
<feature type="transmembrane region" description="Helical" evidence="9">
    <location>
        <begin position="12"/>
        <end position="29"/>
    </location>
</feature>
<feature type="non-terminal residue" evidence="10">
    <location>
        <position position="1"/>
    </location>
</feature>
<evidence type="ECO:0000256" key="1">
    <source>
        <dbReference type="ARBA" id="ARBA00004127"/>
    </source>
</evidence>
<feature type="transmembrane region" description="Helical" evidence="9">
    <location>
        <begin position="80"/>
        <end position="101"/>
    </location>
</feature>
<keyword evidence="7 9" id="KW-1133">Transmembrane helix</keyword>
<dbReference type="EMBL" id="BKCP01005183">
    <property type="protein sequence ID" value="GER36545.1"/>
    <property type="molecule type" value="Genomic_DNA"/>
</dbReference>
<evidence type="ECO:0000256" key="6">
    <source>
        <dbReference type="ARBA" id="ARBA00022737"/>
    </source>
</evidence>
<dbReference type="OrthoDB" id="409725at2759"/>
<keyword evidence="3" id="KW-0813">Transport</keyword>
<feature type="transmembrane region" description="Helical" evidence="9">
    <location>
        <begin position="49"/>
        <end position="68"/>
    </location>
</feature>
<comment type="similarity">
    <text evidence="2">Belongs to the SWEET sugar transporter family.</text>
</comment>
<dbReference type="Proteomes" id="UP000325081">
    <property type="component" value="Unassembled WGS sequence"/>
</dbReference>
<evidence type="ECO:0000256" key="5">
    <source>
        <dbReference type="ARBA" id="ARBA00022692"/>
    </source>
</evidence>
<dbReference type="PANTHER" id="PTHR10791:SF22">
    <property type="entry name" value="BIDIRECTIONAL SUGAR TRANSPORTER SWEET11"/>
    <property type="match status" value="1"/>
</dbReference>
<reference evidence="11" key="1">
    <citation type="journal article" date="2019" name="Curr. Biol.">
        <title>Genome Sequence of Striga asiatica Provides Insight into the Evolution of Plant Parasitism.</title>
        <authorList>
            <person name="Yoshida S."/>
            <person name="Kim S."/>
            <person name="Wafula E.K."/>
            <person name="Tanskanen J."/>
            <person name="Kim Y.M."/>
            <person name="Honaas L."/>
            <person name="Yang Z."/>
            <person name="Spallek T."/>
            <person name="Conn C.E."/>
            <person name="Ichihashi Y."/>
            <person name="Cheong K."/>
            <person name="Cui S."/>
            <person name="Der J.P."/>
            <person name="Gundlach H."/>
            <person name="Jiao Y."/>
            <person name="Hori C."/>
            <person name="Ishida J.K."/>
            <person name="Kasahara H."/>
            <person name="Kiba T."/>
            <person name="Kim M.S."/>
            <person name="Koo N."/>
            <person name="Laohavisit A."/>
            <person name="Lee Y.H."/>
            <person name="Lumba S."/>
            <person name="McCourt P."/>
            <person name="Mortimer J.C."/>
            <person name="Mutuku J.M."/>
            <person name="Nomura T."/>
            <person name="Sasaki-Sekimoto Y."/>
            <person name="Seto Y."/>
            <person name="Wang Y."/>
            <person name="Wakatake T."/>
            <person name="Sakakibara H."/>
            <person name="Demura T."/>
            <person name="Yamaguchi S."/>
            <person name="Yoneyama K."/>
            <person name="Manabe R.I."/>
            <person name="Nelson D.C."/>
            <person name="Schulman A.H."/>
            <person name="Timko M.P."/>
            <person name="dePamphilis C.W."/>
            <person name="Choi D."/>
            <person name="Shirasu K."/>
        </authorList>
    </citation>
    <scope>NUCLEOTIDE SEQUENCE [LARGE SCALE GENOMIC DNA]</scope>
    <source>
        <strain evidence="11">cv. UVA1</strain>
    </source>
</reference>
<keyword evidence="8 9" id="KW-0472">Membrane</keyword>
<evidence type="ECO:0000256" key="2">
    <source>
        <dbReference type="ARBA" id="ARBA00007809"/>
    </source>
</evidence>
<dbReference type="Pfam" id="PF03083">
    <property type="entry name" value="MtN3_slv"/>
    <property type="match status" value="1"/>
</dbReference>
<dbReference type="GO" id="GO:0012505">
    <property type="term" value="C:endomembrane system"/>
    <property type="evidence" value="ECO:0007669"/>
    <property type="project" value="UniProtKB-SubCell"/>
</dbReference>
<keyword evidence="6" id="KW-0677">Repeat</keyword>
<comment type="caution">
    <text evidence="10">The sequence shown here is derived from an EMBL/GenBank/DDBJ whole genome shotgun (WGS) entry which is preliminary data.</text>
</comment>
<comment type="subcellular location">
    <subcellularLocation>
        <location evidence="1">Endomembrane system</location>
        <topology evidence="1">Multi-pass membrane protein</topology>
    </subcellularLocation>
</comment>
<evidence type="ECO:0000313" key="11">
    <source>
        <dbReference type="Proteomes" id="UP000325081"/>
    </source>
</evidence>